<dbReference type="Proteomes" id="UP000216451">
    <property type="component" value="Unassembled WGS sequence"/>
</dbReference>
<proteinExistence type="predicted"/>
<gene>
    <name evidence="2" type="ORF">BAQU_0410</name>
</gene>
<feature type="transmembrane region" description="Helical" evidence="1">
    <location>
        <begin position="615"/>
        <end position="643"/>
    </location>
</feature>
<feature type="transmembrane region" description="Helical" evidence="1">
    <location>
        <begin position="534"/>
        <end position="552"/>
    </location>
</feature>
<comment type="caution">
    <text evidence="2">The sequence shown here is derived from an EMBL/GenBank/DDBJ whole genome shotgun (WGS) entry which is preliminary data.</text>
</comment>
<reference evidence="2 3" key="1">
    <citation type="journal article" date="2017" name="BMC Genomics">
        <title>Comparative genomic and phylogenomic analyses of the Bifidobacteriaceae family.</title>
        <authorList>
            <person name="Lugli G.A."/>
            <person name="Milani C."/>
            <person name="Turroni F."/>
            <person name="Duranti S."/>
            <person name="Mancabelli L."/>
            <person name="Mangifesta M."/>
            <person name="Ferrario C."/>
            <person name="Modesto M."/>
            <person name="Mattarelli P."/>
            <person name="Jiri K."/>
            <person name="van Sinderen D."/>
            <person name="Ventura M."/>
        </authorList>
    </citation>
    <scope>NUCLEOTIDE SEQUENCE [LARGE SCALE GENOMIC DNA]</scope>
    <source>
        <strain evidence="2 3">LMG 28769</strain>
    </source>
</reference>
<feature type="transmembrane region" description="Helical" evidence="1">
    <location>
        <begin position="809"/>
        <end position="831"/>
    </location>
</feature>
<feature type="transmembrane region" description="Helical" evidence="1">
    <location>
        <begin position="744"/>
        <end position="765"/>
    </location>
</feature>
<feature type="transmembrane region" description="Helical" evidence="1">
    <location>
        <begin position="425"/>
        <end position="446"/>
    </location>
</feature>
<evidence type="ECO:0000256" key="1">
    <source>
        <dbReference type="SAM" id="Phobius"/>
    </source>
</evidence>
<feature type="transmembrane region" description="Helical" evidence="1">
    <location>
        <begin position="655"/>
        <end position="675"/>
    </location>
</feature>
<organism evidence="2 3">
    <name type="scientific">Bifidobacterium aquikefiri</name>
    <dbReference type="NCBI Taxonomy" id="1653207"/>
    <lineage>
        <taxon>Bacteria</taxon>
        <taxon>Bacillati</taxon>
        <taxon>Actinomycetota</taxon>
        <taxon>Actinomycetes</taxon>
        <taxon>Bifidobacteriales</taxon>
        <taxon>Bifidobacteriaceae</taxon>
        <taxon>Bifidobacterium</taxon>
    </lineage>
</organism>
<dbReference type="AlphaFoldDB" id="A0A261G9V0"/>
<evidence type="ECO:0000313" key="2">
    <source>
        <dbReference type="EMBL" id="OZG67766.1"/>
    </source>
</evidence>
<dbReference type="EMBL" id="MWXA01000003">
    <property type="protein sequence ID" value="OZG67766.1"/>
    <property type="molecule type" value="Genomic_DNA"/>
</dbReference>
<keyword evidence="1" id="KW-0812">Transmembrane</keyword>
<feature type="transmembrane region" description="Helical" evidence="1">
    <location>
        <begin position="777"/>
        <end position="797"/>
    </location>
</feature>
<feature type="transmembrane region" description="Helical" evidence="1">
    <location>
        <begin position="397"/>
        <end position="419"/>
    </location>
</feature>
<keyword evidence="1" id="KW-1133">Transmembrane helix</keyword>
<feature type="transmembrane region" description="Helical" evidence="1">
    <location>
        <begin position="178"/>
        <end position="198"/>
    </location>
</feature>
<feature type="transmembrane region" description="Helical" evidence="1">
    <location>
        <begin position="558"/>
        <end position="579"/>
    </location>
</feature>
<dbReference type="RefSeq" id="WP_094692412.1">
    <property type="nucleotide sequence ID" value="NZ_CALENZ010000047.1"/>
</dbReference>
<feature type="transmembrane region" description="Helical" evidence="1">
    <location>
        <begin position="32"/>
        <end position="55"/>
    </location>
</feature>
<accession>A0A261G9V0</accession>
<protein>
    <submittedName>
        <fullName evidence="2">Uncharacterized protein</fullName>
    </submittedName>
</protein>
<keyword evidence="3" id="KW-1185">Reference proteome</keyword>
<feature type="transmembrane region" description="Helical" evidence="1">
    <location>
        <begin position="586"/>
        <end position="603"/>
    </location>
</feature>
<feature type="transmembrane region" description="Helical" evidence="1">
    <location>
        <begin position="204"/>
        <end position="225"/>
    </location>
</feature>
<feature type="transmembrane region" description="Helical" evidence="1">
    <location>
        <begin position="867"/>
        <end position="888"/>
    </location>
</feature>
<name>A0A261G9V0_9BIFI</name>
<dbReference type="GeneID" id="98295090"/>
<evidence type="ECO:0000313" key="3">
    <source>
        <dbReference type="Proteomes" id="UP000216451"/>
    </source>
</evidence>
<keyword evidence="1" id="KW-0472">Membrane</keyword>
<dbReference type="OrthoDB" id="2017740at2"/>
<sequence>MATRNLRTIALKLKIKKTITWLGTHKAVSCSILFAFLALIICFIKLAPINLYYVVSLSDNASVSDSVIFKFDNNPGYEESATQKTGINYNPHAVAKLRIDPANEDSKSLKISIPENNVTIQQLSVVVSVNGKTLYHTSSINGYQLSHSTNNNKNAYQLTEKQMSTIWLQAQLKSEVKLFVLSALLLLYLAFILRLTIFSSSKQIYYLSGLLIACLVIGFVANTALVKQPIELHRETSSSTATPVQQADRFSITQSITPAADVSSITLPVTITNGISPTDSNDPNYKSVYYSSQRFKDEYQIAITQGVSHILIFKGLITPSMLNADLNQISIEANAPKKNGAVDITVSKLNDSTVPTLVFQTTRVSVNKSFATTQNITAKNLFLAVGANYSGFNYRGLIILLVIGFCIILLINLLALRRFFSRFKFILSAGNYLIMLCYSCMQFLIYSKYVNGFPDELAHISYIAYLRKFGTLVPNFAQMKVYALGSAPDSFDISHAQSFNYLGHPPLYYQIMKLLNGVTIKGNIASFNISQMRLESFCIAMLGVGILFYIGLTRLPKIPLLHLLYGLLIISPPNLIYCVSGVTNDSLTILTVAISLLGFIRFSEKRYSVFTYSLIALGIVTSLLTKLTAGLIVSSSAICILAYSLFKEKGITKICSWKFLITIPLYVPIVLYFGYLHVKYHTIQPNFASLAYHEYVHSGWYTPIGQRPEMGVWGFLTTYISNFVNTWYNLAGATATGRAADWPFFSLDRIGIVLILLIPFILFFVKAKDRRKKYLQFGILGIVVALLIQLQGTYSSVMQNGRFGGYSSRYYLCGVGILALAVMWIFCQYFTNNSGMNLSKQVNTDVGLLGKEAEEMNTIDTQLTSQGILLCASFCLLLFFDGFIYSVLYQAPNISGFAQ</sequence>